<dbReference type="PROSITE" id="PS51352">
    <property type="entry name" value="THIOREDOXIN_2"/>
    <property type="match status" value="1"/>
</dbReference>
<proteinExistence type="predicted"/>
<reference evidence="2 3" key="2">
    <citation type="journal article" date="2008" name="Int. J. Syst. Evol. Microbiol.">
        <title>Methanocella paludicola gen. nov., sp. nov., a methane-producing archaeon, the first isolate of the lineage 'Rice Cluster I', and proposal of the new archaeal order Methanocellales ord. nov.</title>
        <authorList>
            <person name="Sakai S."/>
            <person name="Imachi H."/>
            <person name="Hanada S."/>
            <person name="Ohashi A."/>
            <person name="Harada H."/>
            <person name="Kamagata Y."/>
        </authorList>
    </citation>
    <scope>NUCLEOTIDE SEQUENCE [LARGE SCALE GENOMIC DNA]</scope>
    <source>
        <strain evidence="3">DSM 17711 / JCM 13418 / NBRC 101707 / SANAE</strain>
    </source>
</reference>
<dbReference type="AlphaFoldDB" id="D1Z0X6"/>
<evidence type="ECO:0000259" key="1">
    <source>
        <dbReference type="PROSITE" id="PS51352"/>
    </source>
</evidence>
<dbReference type="PROSITE" id="PS51257">
    <property type="entry name" value="PROKAR_LIPOPROTEIN"/>
    <property type="match status" value="1"/>
</dbReference>
<organism evidence="2 3">
    <name type="scientific">Methanocella paludicola (strain DSM 17711 / JCM 13418 / NBRC 101707 / SANAE)</name>
    <dbReference type="NCBI Taxonomy" id="304371"/>
    <lineage>
        <taxon>Archaea</taxon>
        <taxon>Methanobacteriati</taxon>
        <taxon>Methanobacteriota</taxon>
        <taxon>Stenosarchaea group</taxon>
        <taxon>Methanomicrobia</taxon>
        <taxon>Methanocellales</taxon>
        <taxon>Methanocellaceae</taxon>
        <taxon>Methanocella</taxon>
    </lineage>
</organism>
<dbReference type="GO" id="GO:0005737">
    <property type="term" value="C:cytoplasm"/>
    <property type="evidence" value="ECO:0007669"/>
    <property type="project" value="TreeGrafter"/>
</dbReference>
<protein>
    <recommendedName>
        <fullName evidence="1">Thioredoxin domain-containing protein</fullName>
    </recommendedName>
</protein>
<dbReference type="EMBL" id="AP011532">
    <property type="protein sequence ID" value="BAI62348.1"/>
    <property type="molecule type" value="Genomic_DNA"/>
</dbReference>
<name>D1Z0X6_METPS</name>
<dbReference type="GO" id="GO:0015035">
    <property type="term" value="F:protein-disulfide reductase activity"/>
    <property type="evidence" value="ECO:0007669"/>
    <property type="project" value="TreeGrafter"/>
</dbReference>
<accession>D1Z0X6</accession>
<dbReference type="Pfam" id="PF00085">
    <property type="entry name" value="Thioredoxin"/>
    <property type="match status" value="1"/>
</dbReference>
<dbReference type="InterPro" id="IPR013766">
    <property type="entry name" value="Thioredoxin_domain"/>
</dbReference>
<dbReference type="KEGG" id="mpd:MCP_2276"/>
<dbReference type="InParanoid" id="D1Z0X6"/>
<reference evidence="2 3" key="1">
    <citation type="journal article" date="2007" name="Appl. Environ. Microbiol.">
        <title>Isolation of key methanogens for global methane emission from rice paddy fields: a novel isolate affiliated with the clone cluster rice cluster I.</title>
        <authorList>
            <person name="Sakai S."/>
            <person name="Imachi H."/>
            <person name="Sekiguchi Y."/>
            <person name="Ohashi A."/>
            <person name="Harada H."/>
            <person name="Kamagata Y."/>
        </authorList>
    </citation>
    <scope>NUCLEOTIDE SEQUENCE [LARGE SCALE GENOMIC DNA]</scope>
    <source>
        <strain evidence="3">DSM 17711 / JCM 13418 / NBRC 101707 / SANAE</strain>
    </source>
</reference>
<evidence type="ECO:0000313" key="2">
    <source>
        <dbReference type="EMBL" id="BAI62348.1"/>
    </source>
</evidence>
<dbReference type="SMR" id="D1Z0X6"/>
<dbReference type="CDD" id="cd02947">
    <property type="entry name" value="TRX_family"/>
    <property type="match status" value="1"/>
</dbReference>
<dbReference type="InterPro" id="IPR036249">
    <property type="entry name" value="Thioredoxin-like_sf"/>
</dbReference>
<evidence type="ECO:0000313" key="3">
    <source>
        <dbReference type="Proteomes" id="UP000001882"/>
    </source>
</evidence>
<dbReference type="STRING" id="304371.MCP_2276"/>
<dbReference type="PANTHER" id="PTHR45663:SF11">
    <property type="entry name" value="GEO12009P1"/>
    <property type="match status" value="1"/>
</dbReference>
<dbReference type="SUPFAM" id="SSF52833">
    <property type="entry name" value="Thioredoxin-like"/>
    <property type="match status" value="1"/>
</dbReference>
<sequence length="162" mass="17497">MRVMTANRIYITAIAALIACAAVLGGTHCFAQQMQQPVTQAKVSMSDIDAALAKGPVFVEFETEACHYCKEQRPISQALASDYSGKITFFFVDAMENRDLAKSFQVTGVPQMSVIASKSDGKYTYIGRNGAASDSVSASRFVGLTQKEDLKPALDAALQKRT</sequence>
<dbReference type="eggNOG" id="arCOG01974">
    <property type="taxonomic scope" value="Archaea"/>
</dbReference>
<gene>
    <name evidence="2" type="ordered locus">MCP_2276</name>
</gene>
<dbReference type="Proteomes" id="UP000001882">
    <property type="component" value="Chromosome"/>
</dbReference>
<feature type="domain" description="Thioredoxin" evidence="1">
    <location>
        <begin position="9"/>
        <end position="159"/>
    </location>
</feature>
<dbReference type="PANTHER" id="PTHR45663">
    <property type="entry name" value="GEO12009P1"/>
    <property type="match status" value="1"/>
</dbReference>
<keyword evidence="3" id="KW-1185">Reference proteome</keyword>
<dbReference type="Gene3D" id="3.40.30.10">
    <property type="entry name" value="Glutaredoxin"/>
    <property type="match status" value="1"/>
</dbReference>
<reference evidence="3" key="3">
    <citation type="journal article" date="2011" name="PLoS ONE">
        <title>Genome sequence of a mesophilic hydrogenotrophic methanogen Methanocella paludicola, the first cultivated representative of the order Methanocellales.</title>
        <authorList>
            <person name="Sakai S."/>
            <person name="Takaki Y."/>
            <person name="Shimamura S."/>
            <person name="Sekine M."/>
            <person name="Tajima T."/>
            <person name="Kosugi H."/>
            <person name="Ichikawa N."/>
            <person name="Tasumi E."/>
            <person name="Hiraki A.T."/>
            <person name="Shimizu A."/>
            <person name="Kato Y."/>
            <person name="Nishiko R."/>
            <person name="Mori K."/>
            <person name="Fujita N."/>
            <person name="Imachi H."/>
            <person name="Takai K."/>
        </authorList>
    </citation>
    <scope>NUCLEOTIDE SEQUENCE [LARGE SCALE GENOMIC DNA]</scope>
    <source>
        <strain evidence="3">DSM 17711 / JCM 13418 / NBRC 101707 / SANAE</strain>
    </source>
</reference>